<dbReference type="SMART" id="SM00135">
    <property type="entry name" value="LY"/>
    <property type="match status" value="5"/>
</dbReference>
<comment type="caution">
    <text evidence="25">Lacks conserved residue(s) required for the propagation of feature annotation.</text>
</comment>
<keyword evidence="18 27" id="KW-0472">Membrane</keyword>
<feature type="disulfide bond" evidence="25">
    <location>
        <begin position="1476"/>
        <end position="1494"/>
    </location>
</feature>
<evidence type="ECO:0000256" key="26">
    <source>
        <dbReference type="PROSITE-ProRule" id="PRU00461"/>
    </source>
</evidence>
<feature type="repeat" description="LDL-receptor class B" evidence="26">
    <location>
        <begin position="808"/>
        <end position="851"/>
    </location>
</feature>
<feature type="disulfide bond" evidence="25">
    <location>
        <begin position="1196"/>
        <end position="1214"/>
    </location>
</feature>
<protein>
    <recommendedName>
        <fullName evidence="9">Sortilin-related receptor</fullName>
    </recommendedName>
    <alternativeName>
        <fullName evidence="23">Low-density lipoprotein receptor relative with 11 ligand-binding repeats</fullName>
    </alternativeName>
    <alternativeName>
        <fullName evidence="24">Sorting protein-related receptor containing LDLR class A repeats</fullName>
    </alternativeName>
</protein>
<evidence type="ECO:0000256" key="24">
    <source>
        <dbReference type="ARBA" id="ARBA00032450"/>
    </source>
</evidence>
<evidence type="ECO:0000256" key="21">
    <source>
        <dbReference type="ARBA" id="ARBA00023180"/>
    </source>
</evidence>
<feature type="disulfide bond" evidence="25">
    <location>
        <begin position="1281"/>
        <end position="1299"/>
    </location>
</feature>
<evidence type="ECO:0000256" key="11">
    <source>
        <dbReference type="ARBA" id="ARBA00022475"/>
    </source>
</evidence>
<dbReference type="InterPro" id="IPR006581">
    <property type="entry name" value="VPS10"/>
</dbReference>
<keyword evidence="17" id="KW-0333">Golgi apparatus</keyword>
<keyword evidence="20" id="KW-0675">Receptor</keyword>
<dbReference type="InterPro" id="IPR013783">
    <property type="entry name" value="Ig-like_fold"/>
</dbReference>
<keyword evidence="21" id="KW-0325">Glycoprotein</keyword>
<keyword evidence="27" id="KW-1133">Transmembrane helix</keyword>
<name>A0ABP1Q896_9HEXA</name>
<dbReference type="SMART" id="SM00060">
    <property type="entry name" value="FN3"/>
    <property type="match status" value="5"/>
</dbReference>
<dbReference type="InterPro" id="IPR036116">
    <property type="entry name" value="FN3_sf"/>
</dbReference>
<evidence type="ECO:0000256" key="8">
    <source>
        <dbReference type="ARBA" id="ARBA00007041"/>
    </source>
</evidence>
<evidence type="ECO:0000256" key="25">
    <source>
        <dbReference type="PROSITE-ProRule" id="PRU00124"/>
    </source>
</evidence>
<keyword evidence="14" id="KW-0677">Repeat</keyword>
<keyword evidence="28" id="KW-0732">Signal</keyword>
<feature type="disulfide bond" evidence="25">
    <location>
        <begin position="1445"/>
        <end position="1460"/>
    </location>
</feature>
<accession>A0ABP1Q896</accession>
<keyword evidence="16" id="KW-0256">Endoplasmic reticulum</keyword>
<feature type="signal peptide" evidence="28">
    <location>
        <begin position="1"/>
        <end position="29"/>
    </location>
</feature>
<comment type="similarity">
    <text evidence="8">Belongs to the VPS10-related sortilin family. SORL1 subfamily.</text>
</comment>
<evidence type="ECO:0000256" key="1">
    <source>
        <dbReference type="ARBA" id="ARBA00004115"/>
    </source>
</evidence>
<dbReference type="InterPro" id="IPR000033">
    <property type="entry name" value="LDLR_classB_rpt"/>
</dbReference>
<evidence type="ECO:0000313" key="30">
    <source>
        <dbReference type="EMBL" id="CAL8091762.1"/>
    </source>
</evidence>
<feature type="domain" description="Fibronectin type-III" evidence="29">
    <location>
        <begin position="1712"/>
        <end position="1805"/>
    </location>
</feature>
<feature type="domain" description="Fibronectin type-III" evidence="29">
    <location>
        <begin position="1615"/>
        <end position="1710"/>
    </location>
</feature>
<organism evidence="30 31">
    <name type="scientific">Orchesella dallaii</name>
    <dbReference type="NCBI Taxonomy" id="48710"/>
    <lineage>
        <taxon>Eukaryota</taxon>
        <taxon>Metazoa</taxon>
        <taxon>Ecdysozoa</taxon>
        <taxon>Arthropoda</taxon>
        <taxon>Hexapoda</taxon>
        <taxon>Collembola</taxon>
        <taxon>Entomobryomorpha</taxon>
        <taxon>Entomobryoidea</taxon>
        <taxon>Orchesellidae</taxon>
        <taxon>Orchesellinae</taxon>
        <taxon>Orchesella</taxon>
    </lineage>
</organism>
<dbReference type="SUPFAM" id="SSF63825">
    <property type="entry name" value="YWTD domain"/>
    <property type="match status" value="1"/>
</dbReference>
<dbReference type="InterPro" id="IPR002172">
    <property type="entry name" value="LDrepeatLR_classA_rpt"/>
</dbReference>
<dbReference type="PROSITE" id="PS50068">
    <property type="entry name" value="LDLRA_2"/>
    <property type="match status" value="9"/>
</dbReference>
<dbReference type="InterPro" id="IPR023415">
    <property type="entry name" value="LDLR_class-A_CS"/>
</dbReference>
<dbReference type="EMBL" id="CAXLJM020000024">
    <property type="protein sequence ID" value="CAL8091762.1"/>
    <property type="molecule type" value="Genomic_DNA"/>
</dbReference>
<evidence type="ECO:0000256" key="23">
    <source>
        <dbReference type="ARBA" id="ARBA00029896"/>
    </source>
</evidence>
<dbReference type="InterPro" id="IPR036055">
    <property type="entry name" value="LDL_receptor-like_sf"/>
</dbReference>
<evidence type="ECO:0000256" key="2">
    <source>
        <dbReference type="ARBA" id="ARBA00004158"/>
    </source>
</evidence>
<feature type="disulfide bond" evidence="25">
    <location>
        <begin position="1402"/>
        <end position="1417"/>
    </location>
</feature>
<dbReference type="PRINTS" id="PR00261">
    <property type="entry name" value="LDLRECEPTOR"/>
</dbReference>
<dbReference type="PANTHER" id="PTHR12106">
    <property type="entry name" value="SORTILIN RELATED"/>
    <property type="match status" value="1"/>
</dbReference>
<dbReference type="SMART" id="SM00192">
    <property type="entry name" value="LDLa"/>
    <property type="match status" value="9"/>
</dbReference>
<feature type="transmembrane region" description="Helical" evidence="27">
    <location>
        <begin position="2103"/>
        <end position="2126"/>
    </location>
</feature>
<dbReference type="Pfam" id="PF00041">
    <property type="entry name" value="fn3"/>
    <property type="match status" value="2"/>
</dbReference>
<dbReference type="Pfam" id="PF25814">
    <property type="entry name" value="fn3_SORL1"/>
    <property type="match status" value="1"/>
</dbReference>
<dbReference type="InterPro" id="IPR031777">
    <property type="entry name" value="Sortilin_C"/>
</dbReference>
<feature type="disulfide bond" evidence="25">
    <location>
        <begin position="1208"/>
        <end position="1223"/>
    </location>
</feature>
<keyword evidence="13" id="KW-0254">Endocytosis</keyword>
<feature type="disulfide bond" evidence="25">
    <location>
        <begin position="1254"/>
        <end position="1269"/>
    </location>
</feature>
<keyword evidence="11" id="KW-1003">Cell membrane</keyword>
<dbReference type="Pfam" id="PF15902">
    <property type="entry name" value="Sortilin-Vps10"/>
    <property type="match status" value="1"/>
</dbReference>
<evidence type="ECO:0000256" key="14">
    <source>
        <dbReference type="ARBA" id="ARBA00022737"/>
    </source>
</evidence>
<keyword evidence="27" id="KW-0812">Transmembrane</keyword>
<dbReference type="SUPFAM" id="SSF57424">
    <property type="entry name" value="LDL receptor-like module"/>
    <property type="match status" value="9"/>
</dbReference>
<dbReference type="InterPro" id="IPR015943">
    <property type="entry name" value="WD40/YVTN_repeat-like_dom_sf"/>
</dbReference>
<evidence type="ECO:0000256" key="4">
    <source>
        <dbReference type="ARBA" id="ARBA00004251"/>
    </source>
</evidence>
<dbReference type="Proteomes" id="UP001642540">
    <property type="component" value="Unassembled WGS sequence"/>
</dbReference>
<keyword evidence="10" id="KW-0813">Transport</keyword>
<feature type="chain" id="PRO_5045824143" description="Sortilin-related receptor" evidence="28">
    <location>
        <begin position="30"/>
        <end position="2176"/>
    </location>
</feature>
<dbReference type="Gene3D" id="2.120.10.30">
    <property type="entry name" value="TolB, C-terminal domain"/>
    <property type="match status" value="1"/>
</dbReference>
<evidence type="ECO:0000256" key="6">
    <source>
        <dbReference type="ARBA" id="ARBA00004480"/>
    </source>
</evidence>
<evidence type="ECO:0000256" key="12">
    <source>
        <dbReference type="ARBA" id="ARBA00022536"/>
    </source>
</evidence>
<evidence type="ECO:0000256" key="19">
    <source>
        <dbReference type="ARBA" id="ARBA00023157"/>
    </source>
</evidence>
<gene>
    <name evidence="30" type="ORF">ODALV1_LOCUS8022</name>
</gene>
<evidence type="ECO:0000256" key="10">
    <source>
        <dbReference type="ARBA" id="ARBA00022448"/>
    </source>
</evidence>
<keyword evidence="31" id="KW-1185">Reference proteome</keyword>
<evidence type="ECO:0000256" key="3">
    <source>
        <dbReference type="ARBA" id="ARBA00004212"/>
    </source>
</evidence>
<dbReference type="SUPFAM" id="SSF49265">
    <property type="entry name" value="Fibronectin type III"/>
    <property type="match status" value="4"/>
</dbReference>
<dbReference type="Gene3D" id="3.30.60.270">
    <property type="match status" value="1"/>
</dbReference>
<keyword evidence="15" id="KW-0967">Endosome</keyword>
<dbReference type="Gene3D" id="2.10.70.80">
    <property type="match status" value="1"/>
</dbReference>
<sequence length="2176" mass="242648">MEQINLSGNRRHILGLLVVFCVALSACQGSLVRQISSSRQPYQIVQNWDTDIVSSLAASSVPSSFPSHVLRKRDTSTAANSDASSKIKRSAVPLNDSHNQLLVFWAGEDVILCLAKDVTSNTSSTLWISRDYGGSFLNATSLLLQSGGSGVVQPLPVLEGFFNHPSHNGHFAFTDIQNKYLYTTKNYGAEFTANKLDFVPDEVMFDPHSDVNIVAYEKSTKNKQMWVSIDYGATWTKVQEHVKSLSWGDESVMPADLYLQREEPAPGPGERSIILKSNSLFLDAKDTVVIITGVEEFEIKDDFMFATKQKENGTYDLLISYKQSQFKKAIFPVNQLTKHFFIADVSTDGQIFVCVVQNKSVSNLFIGNFPTNPEENPTFSLSLERILFFKPNVTWSESWLNEVGSDTFVDLHHVEGLRGVYIASQLKPSTVSSGKFNMNEVISLITYDQGAEWQVLNPPEFEHDGRPIYCQYKSVSNCSLHISQRLSELYPRTRAVPVLSKKSAVGLVLATGTVNTTLKGHLGVYLSTDGAVNWRQILQGNYVYGFGDHGGLIVATKMYKIGEDTNELIYSVDEGDTWESYQFYEEKVRIMGLMTEPGENTTVFFIFGSVANTTRHTWILIKVDFRDIFDRTCEKEDYKQWSPWDSKPDRKCLAGRKEIYERRIPTHKCYNGQEYVRPVTNKTCACSRIDFECDFGYIEDSKTKECVKDNSESSPGVKAEWCKPSDQFYNKTRGYRKVPGDVCEEGDWVSKFLPETIACEVKEELEFLLVAKRDSVLRIDLNHFERVETLPLPRVQAAIAVDFNLKNNCIFWSDVHHKAIMRLHLDGKSSAEVLVSSDIVSVEGLAFDWMANNLYFTDGGGSKIEVIRTDSESASFHRRLRKRLLTKPDVEKPRGIAVHPEKGYIFWTDWSTQNPGIGRSHLDGSQPKKIVTGTNELGQMNVKWPNGITVDYSRNSIYWVDAYLDLMMTADLDGGHLRIVLQKDTRITHPFAVGVYKNMVYWDDWTTRGIYKAPFDSSGSSSSISQIKGNLPRLMDLKVYGTGQQQGENACSKSNCSSSLCILSPNDTVSCVCPDGFVKQNDSCVCPDGKPANANGTCLSRCEEGKTFKCKSHSDYCIINAWRCDGDNDCADGSDEEDCESARCSDPNEFRCKVTGRCIPQSFLCDFDHDCGPNDHSDEEHCEDHNTCDSVRNFQCANGRCILKAWRCDEDDDCLDNSDEMNCTTTTTNGTQSCLPSEFKCPNENKCISTEWLCDFDNDCTDGFDELNCTQRTCPDWKFACKSGHCIMSTWECDGDKDCPDGSDEHKDCPVLPLTPPTSSPFPQGNCSTMSQMFECLGSKDCVPIYWKCDGVKDCADGSDELGCKNQDDQGTTVTISPPTSHCELDHWRCDDGTCIAAHAVCDGFPDCHGQEDEASCHNSTTGDCPKNNIRCGESRACVLRTKWCDKKYDCPNKADETDCEIKTFSAECNSGSLACSDGGCVPLYQKCDGTNDCPNGEDEPEEECRHHEPVYQAQGITASHVDATWFEVEWYLPKSPALKNLRFVTEVCEVESAGCWNGTEIADMSYKIMSNETAHHIISPYKMYTVTVFVKNGEKVYPPAVYINVTTTEAASTAPFNLEVRQNTTEDLIISWKKPHTPNGKIILYKVYFSPPVPPANIDSDKETLVISNKQSDPVFLPGVNYTFWVTAENGFGEGERSEVKNYVYNGEVALLKSFKIDAVGENSAKFSWEPANNNVKSYTVLLETKIINSMYTFRNSSETTQKTIQFKKLASGTRYKITLIPKLDGMHGVHRSNVFTTKGTALPKVEGLKVIATPNGDVDLMWRPVKLEKASYGIYHGKTAQEISDRREQGRTSLTKFHVSNLEACENYLFDVGLITDNGFGPLTESPIQILTKMNPLSPPKNVHVSSEGGIKVKVSWDAPCSIMEKAIGYNITIDETTQNRTYGVSNVSYSILPNLYHELDLQYGGSYKLTVSTNINGGKQSAPVSFEGPPIPFPEKVRACSHCNALTIFWEEPKLPMLVKTKGNESYVVYLSKDSNLTNPKVYQTNDNNFQFDDITDDGIYYVAVRVQDHEGLLSPMSAAISIQQSGGASPIVVIPGSSALAITISILIVIVLLVAVLGVVVVRHKRLQTSFLNFASSHYSSHSGAATFQQTVEDQDSPVIRGFSDDEPLLVA</sequence>
<dbReference type="CDD" id="cd00063">
    <property type="entry name" value="FN3"/>
    <property type="match status" value="4"/>
</dbReference>
<dbReference type="Pfam" id="PF00058">
    <property type="entry name" value="Ldl_recept_b"/>
    <property type="match status" value="1"/>
</dbReference>
<feature type="domain" description="Fibronectin type-III" evidence="29">
    <location>
        <begin position="1901"/>
        <end position="1999"/>
    </location>
</feature>
<feature type="disulfide bond" evidence="25">
    <location>
        <begin position="1383"/>
        <end position="1395"/>
    </location>
</feature>
<keyword evidence="19 25" id="KW-1015">Disulfide bond</keyword>
<feature type="disulfide bond" evidence="25">
    <location>
        <begin position="1349"/>
        <end position="1364"/>
    </location>
</feature>
<keyword evidence="22" id="KW-0968">Cytoplasmic vesicle</keyword>
<evidence type="ECO:0000256" key="17">
    <source>
        <dbReference type="ARBA" id="ARBA00023034"/>
    </source>
</evidence>
<dbReference type="InterPro" id="IPR011042">
    <property type="entry name" value="6-blade_b-propeller_TolB-like"/>
</dbReference>
<evidence type="ECO:0000256" key="20">
    <source>
        <dbReference type="ARBA" id="ARBA00023170"/>
    </source>
</evidence>
<feature type="disulfide bond" evidence="25">
    <location>
        <begin position="1390"/>
        <end position="1408"/>
    </location>
</feature>
<evidence type="ECO:0000313" key="31">
    <source>
        <dbReference type="Proteomes" id="UP001642540"/>
    </source>
</evidence>
<evidence type="ECO:0000256" key="27">
    <source>
        <dbReference type="SAM" id="Phobius"/>
    </source>
</evidence>
<dbReference type="PANTHER" id="PTHR12106:SF27">
    <property type="entry name" value="SORTILIN-RELATED RECEPTOR"/>
    <property type="match status" value="1"/>
</dbReference>
<evidence type="ECO:0000256" key="7">
    <source>
        <dbReference type="ARBA" id="ARBA00004545"/>
    </source>
</evidence>
<dbReference type="InterPro" id="IPR031778">
    <property type="entry name" value="Sortilin_N"/>
</dbReference>
<dbReference type="SUPFAM" id="SSF110296">
    <property type="entry name" value="Oligoxyloglucan reducing end-specific cellobiohydrolase"/>
    <property type="match status" value="1"/>
</dbReference>
<evidence type="ECO:0000256" key="13">
    <source>
        <dbReference type="ARBA" id="ARBA00022583"/>
    </source>
</evidence>
<dbReference type="Gene3D" id="2.130.10.10">
    <property type="entry name" value="YVTN repeat-like/Quinoprotein amine dehydrogenase"/>
    <property type="match status" value="1"/>
</dbReference>
<evidence type="ECO:0000259" key="29">
    <source>
        <dbReference type="PROSITE" id="PS50853"/>
    </source>
</evidence>
<evidence type="ECO:0000256" key="15">
    <source>
        <dbReference type="ARBA" id="ARBA00022753"/>
    </source>
</evidence>
<feature type="repeat" description="LDL-receptor class B" evidence="26">
    <location>
        <begin position="955"/>
        <end position="999"/>
    </location>
</feature>
<dbReference type="CDD" id="cd00112">
    <property type="entry name" value="LDLa"/>
    <property type="match status" value="9"/>
</dbReference>
<evidence type="ECO:0000256" key="18">
    <source>
        <dbReference type="ARBA" id="ARBA00023136"/>
    </source>
</evidence>
<evidence type="ECO:0000256" key="9">
    <source>
        <dbReference type="ARBA" id="ARBA00013467"/>
    </source>
</evidence>
<feature type="disulfide bond" evidence="25">
    <location>
        <begin position="1274"/>
        <end position="1286"/>
    </location>
</feature>
<comment type="subcellular location">
    <subcellularLocation>
        <location evidence="4">Cell membrane</location>
        <topology evidence="4">Single-pass type I membrane protein</topology>
    </subcellularLocation>
    <subcellularLocation>
        <location evidence="3">Cytoplasmic vesicle</location>
        <location evidence="3">Secretory vesicle membrane</location>
        <topology evidence="3">Single-pass type I membrane protein</topology>
    </subcellularLocation>
    <subcellularLocation>
        <location evidence="2">Early endosome membrane</location>
        <topology evidence="2">Single-pass type I membrane protein</topology>
    </subcellularLocation>
    <subcellularLocation>
        <location evidence="1">Endoplasmic reticulum membrane</location>
        <topology evidence="1">Single-pass type I membrane protein</topology>
    </subcellularLocation>
    <subcellularLocation>
        <location evidence="7">Endosome</location>
        <location evidence="7">Multivesicular body membrane</location>
        <topology evidence="7">Single-pass type I membrane protein</topology>
    </subcellularLocation>
    <subcellularLocation>
        <location evidence="5">Golgi apparatus</location>
        <location evidence="5">trans-Golgi network membrane</location>
        <topology evidence="5">Single-pass type I membrane protein</topology>
    </subcellularLocation>
    <subcellularLocation>
        <location evidence="6">Recycling endosome membrane</location>
        <topology evidence="6">Single-pass type I membrane protein</topology>
    </subcellularLocation>
</comment>
<reference evidence="30 31" key="1">
    <citation type="submission" date="2024-08" db="EMBL/GenBank/DDBJ databases">
        <authorList>
            <person name="Cucini C."/>
            <person name="Frati F."/>
        </authorList>
    </citation>
    <scope>NUCLEOTIDE SEQUENCE [LARGE SCALE GENOMIC DNA]</scope>
</reference>
<dbReference type="InterPro" id="IPR050310">
    <property type="entry name" value="VPS10-sortilin"/>
</dbReference>
<dbReference type="PROSITE" id="PS50853">
    <property type="entry name" value="FN3"/>
    <property type="match status" value="3"/>
</dbReference>
<keyword evidence="12" id="KW-0245">EGF-like domain</keyword>
<dbReference type="SMART" id="SM00602">
    <property type="entry name" value="VPS10"/>
    <property type="match status" value="1"/>
</dbReference>
<evidence type="ECO:0000256" key="28">
    <source>
        <dbReference type="SAM" id="SignalP"/>
    </source>
</evidence>
<dbReference type="InterPro" id="IPR003961">
    <property type="entry name" value="FN3_dom"/>
</dbReference>
<dbReference type="InterPro" id="IPR057841">
    <property type="entry name" value="FN3_SORL1"/>
</dbReference>
<evidence type="ECO:0000256" key="5">
    <source>
        <dbReference type="ARBA" id="ARBA00004393"/>
    </source>
</evidence>
<feature type="disulfide bond" evidence="25">
    <location>
        <begin position="1469"/>
        <end position="1481"/>
    </location>
</feature>
<evidence type="ECO:0000256" key="16">
    <source>
        <dbReference type="ARBA" id="ARBA00022824"/>
    </source>
</evidence>
<dbReference type="PROSITE" id="PS01209">
    <property type="entry name" value="LDLRA_1"/>
    <property type="match status" value="4"/>
</dbReference>
<proteinExistence type="inferred from homology"/>
<feature type="disulfide bond" evidence="25">
    <location>
        <begin position="1124"/>
        <end position="1139"/>
    </location>
</feature>
<dbReference type="Pfam" id="PF00057">
    <property type="entry name" value="Ldl_recept_a"/>
    <property type="match status" value="8"/>
</dbReference>
<evidence type="ECO:0000256" key="22">
    <source>
        <dbReference type="ARBA" id="ARBA00023329"/>
    </source>
</evidence>
<dbReference type="Pfam" id="PF15901">
    <property type="entry name" value="Sortilin_C"/>
    <property type="match status" value="1"/>
</dbReference>
<comment type="caution">
    <text evidence="30">The sequence shown here is derived from an EMBL/GenBank/DDBJ whole genome shotgun (WGS) entry which is preliminary data.</text>
</comment>
<dbReference type="Gene3D" id="2.60.40.10">
    <property type="entry name" value="Immunoglobulins"/>
    <property type="match status" value="4"/>
</dbReference>
<dbReference type="PROSITE" id="PS51120">
    <property type="entry name" value="LDLRB"/>
    <property type="match status" value="2"/>
</dbReference>
<dbReference type="Gene3D" id="4.10.400.10">
    <property type="entry name" value="Low-density Lipoprotein Receptor"/>
    <property type="match status" value="9"/>
</dbReference>